<feature type="transmembrane region" description="Helical" evidence="1">
    <location>
        <begin position="38"/>
        <end position="60"/>
    </location>
</feature>
<feature type="transmembrane region" description="Helical" evidence="1">
    <location>
        <begin position="12"/>
        <end position="32"/>
    </location>
</feature>
<accession>A0A1M5T069</accession>
<keyword evidence="1" id="KW-1133">Transmembrane helix</keyword>
<evidence type="ECO:0000313" key="3">
    <source>
        <dbReference type="Proteomes" id="UP000184522"/>
    </source>
</evidence>
<protein>
    <submittedName>
        <fullName evidence="2">Uncharacterized protein</fullName>
    </submittedName>
</protein>
<dbReference type="Proteomes" id="UP000184522">
    <property type="component" value="Unassembled WGS sequence"/>
</dbReference>
<sequence length="78" mass="8711">MKFKLPFPINNNTIALCFVAAITVIFIIAGIFDVLDYAIIKILLIGLTSGLALITSVILFKKEIKRNRLKGNPQDDYN</sequence>
<evidence type="ECO:0000313" key="2">
    <source>
        <dbReference type="EMBL" id="SHH44062.1"/>
    </source>
</evidence>
<dbReference type="RefSeq" id="WP_073086051.1">
    <property type="nucleotide sequence ID" value="NZ_FQWS01000002.1"/>
</dbReference>
<dbReference type="EMBL" id="FQWS01000002">
    <property type="protein sequence ID" value="SHH44062.1"/>
    <property type="molecule type" value="Genomic_DNA"/>
</dbReference>
<keyword evidence="1" id="KW-0472">Membrane</keyword>
<keyword evidence="3" id="KW-1185">Reference proteome</keyword>
<proteinExistence type="predicted"/>
<evidence type="ECO:0000256" key="1">
    <source>
        <dbReference type="SAM" id="Phobius"/>
    </source>
</evidence>
<name>A0A1M5T069_9FLAO</name>
<dbReference type="OrthoDB" id="1453030at2"/>
<dbReference type="STRING" id="1089305.SAMN05444148_2022"/>
<gene>
    <name evidence="2" type="ORF">SAMN05444148_2022</name>
</gene>
<organism evidence="2 3">
    <name type="scientific">Winogradskyella jejuensis</name>
    <dbReference type="NCBI Taxonomy" id="1089305"/>
    <lineage>
        <taxon>Bacteria</taxon>
        <taxon>Pseudomonadati</taxon>
        <taxon>Bacteroidota</taxon>
        <taxon>Flavobacteriia</taxon>
        <taxon>Flavobacteriales</taxon>
        <taxon>Flavobacteriaceae</taxon>
        <taxon>Winogradskyella</taxon>
    </lineage>
</organism>
<keyword evidence="1" id="KW-0812">Transmembrane</keyword>
<dbReference type="AlphaFoldDB" id="A0A1M5T069"/>
<reference evidence="3" key="1">
    <citation type="submission" date="2016-11" db="EMBL/GenBank/DDBJ databases">
        <authorList>
            <person name="Varghese N."/>
            <person name="Submissions S."/>
        </authorList>
    </citation>
    <scope>NUCLEOTIDE SEQUENCE [LARGE SCALE GENOMIC DNA]</scope>
    <source>
        <strain evidence="3">DSM 25330</strain>
    </source>
</reference>